<sequence>MAGRLSTHASCLVVAMMGHVAVLSSSGIRSRASTSYTLGKYTALGHCISRNEQHANILRINSSKASAADELTWTPYIPAILGKQPRFHGQFTGRTVLTHLAGTSPTNPSQVKGTSRAHRHRHDTASRGGGKSRVVGKAIDEK</sequence>
<evidence type="ECO:0000313" key="3">
    <source>
        <dbReference type="EMBL" id="KAL0475724.1"/>
    </source>
</evidence>
<evidence type="ECO:0000256" key="2">
    <source>
        <dbReference type="SAM" id="SignalP"/>
    </source>
</evidence>
<keyword evidence="2" id="KW-0732">Signal</keyword>
<dbReference type="Proteomes" id="UP001451303">
    <property type="component" value="Unassembled WGS sequence"/>
</dbReference>
<dbReference type="EMBL" id="JAVLET010000001">
    <property type="protein sequence ID" value="KAL0475724.1"/>
    <property type="molecule type" value="Genomic_DNA"/>
</dbReference>
<protein>
    <recommendedName>
        <fullName evidence="5">Secreted protein</fullName>
    </recommendedName>
</protein>
<evidence type="ECO:0008006" key="5">
    <source>
        <dbReference type="Google" id="ProtNLM"/>
    </source>
</evidence>
<comment type="caution">
    <text evidence="3">The sequence shown here is derived from an EMBL/GenBank/DDBJ whole genome shotgun (WGS) entry which is preliminary data.</text>
</comment>
<proteinExistence type="predicted"/>
<reference evidence="3 4" key="1">
    <citation type="submission" date="2023-09" db="EMBL/GenBank/DDBJ databases">
        <title>Multi-omics analysis of a traditional fermented food reveals byproduct-associated fungal strains for waste-to-food upcycling.</title>
        <authorList>
            <consortium name="Lawrence Berkeley National Laboratory"/>
            <person name="Rekdal V.M."/>
            <person name="Villalobos-Escobedo J.M."/>
            <person name="Rodriguez-Valeron N."/>
            <person name="Garcia M.O."/>
            <person name="Vasquez D.P."/>
            <person name="Damayanti I."/>
            <person name="Sorensen P.M."/>
            <person name="Baidoo E.E."/>
            <person name="De Carvalho A.C."/>
            <person name="Riley R."/>
            <person name="Lipzen A."/>
            <person name="He G."/>
            <person name="Yan M."/>
            <person name="Haridas S."/>
            <person name="Daum C."/>
            <person name="Yoshinaga Y."/>
            <person name="Ng V."/>
            <person name="Grigoriev I.V."/>
            <person name="Munk R."/>
            <person name="Nuraida L."/>
            <person name="Wijaya C.H."/>
            <person name="Morales P.-C."/>
            <person name="Keasling J.D."/>
        </authorList>
    </citation>
    <scope>NUCLEOTIDE SEQUENCE [LARGE SCALE GENOMIC DNA]</scope>
    <source>
        <strain evidence="3 4">FGSC 2613</strain>
    </source>
</reference>
<evidence type="ECO:0000256" key="1">
    <source>
        <dbReference type="SAM" id="MobiDB-lite"/>
    </source>
</evidence>
<gene>
    <name evidence="3" type="ORF">QR685DRAFT_568466</name>
</gene>
<keyword evidence="4" id="KW-1185">Reference proteome</keyword>
<feature type="region of interest" description="Disordered" evidence="1">
    <location>
        <begin position="99"/>
        <end position="142"/>
    </location>
</feature>
<accession>A0ABR3DSS3</accession>
<feature type="compositionally biased region" description="Polar residues" evidence="1">
    <location>
        <begin position="101"/>
        <end position="113"/>
    </location>
</feature>
<name>A0ABR3DSS3_NEUIN</name>
<evidence type="ECO:0000313" key="4">
    <source>
        <dbReference type="Proteomes" id="UP001451303"/>
    </source>
</evidence>
<organism evidence="3 4">
    <name type="scientific">Neurospora intermedia</name>
    <dbReference type="NCBI Taxonomy" id="5142"/>
    <lineage>
        <taxon>Eukaryota</taxon>
        <taxon>Fungi</taxon>
        <taxon>Dikarya</taxon>
        <taxon>Ascomycota</taxon>
        <taxon>Pezizomycotina</taxon>
        <taxon>Sordariomycetes</taxon>
        <taxon>Sordariomycetidae</taxon>
        <taxon>Sordariales</taxon>
        <taxon>Sordariaceae</taxon>
        <taxon>Neurospora</taxon>
    </lineage>
</organism>
<feature type="chain" id="PRO_5046265023" description="Secreted protein" evidence="2">
    <location>
        <begin position="26"/>
        <end position="142"/>
    </location>
</feature>
<feature type="signal peptide" evidence="2">
    <location>
        <begin position="1"/>
        <end position="25"/>
    </location>
</feature>